<dbReference type="Proteomes" id="UP001370758">
    <property type="component" value="Unassembled WGS sequence"/>
</dbReference>
<organism evidence="1 2">
    <name type="scientific">Arthrobotrys musiformis</name>
    <dbReference type="NCBI Taxonomy" id="47236"/>
    <lineage>
        <taxon>Eukaryota</taxon>
        <taxon>Fungi</taxon>
        <taxon>Dikarya</taxon>
        <taxon>Ascomycota</taxon>
        <taxon>Pezizomycotina</taxon>
        <taxon>Orbiliomycetes</taxon>
        <taxon>Orbiliales</taxon>
        <taxon>Orbiliaceae</taxon>
        <taxon>Arthrobotrys</taxon>
    </lineage>
</organism>
<gene>
    <name evidence="1" type="ORF">TWF481_007535</name>
</gene>
<reference evidence="1 2" key="1">
    <citation type="submission" date="2023-08" db="EMBL/GenBank/DDBJ databases">
        <authorList>
            <person name="Palmer J.M."/>
        </authorList>
    </citation>
    <scope>NUCLEOTIDE SEQUENCE [LARGE SCALE GENOMIC DNA]</scope>
    <source>
        <strain evidence="1 2">TWF481</strain>
    </source>
</reference>
<protein>
    <recommendedName>
        <fullName evidence="3">Galectin</fullName>
    </recommendedName>
</protein>
<proteinExistence type="predicted"/>
<name>A0AAV9WCM0_9PEZI</name>
<evidence type="ECO:0000313" key="1">
    <source>
        <dbReference type="EMBL" id="KAK6505644.1"/>
    </source>
</evidence>
<keyword evidence="2" id="KW-1185">Reference proteome</keyword>
<sequence length="144" mass="16617">MSTSTSYISERDTPISSGQTYHLKEHLVCNYTNDYVDIDLGMIEMSPTTSPDFVRITILEKNKLAELEITLERFYGHLKVAQQNNQGMWQQEEKYNLRDFFTPGQKGVIKIWAKDNGNSGYKVYVVDTLEKQITTGIRSCLRTH</sequence>
<evidence type="ECO:0000313" key="2">
    <source>
        <dbReference type="Proteomes" id="UP001370758"/>
    </source>
</evidence>
<evidence type="ECO:0008006" key="3">
    <source>
        <dbReference type="Google" id="ProtNLM"/>
    </source>
</evidence>
<dbReference type="AlphaFoldDB" id="A0AAV9WCM0"/>
<dbReference type="EMBL" id="JAVHJL010000004">
    <property type="protein sequence ID" value="KAK6505644.1"/>
    <property type="molecule type" value="Genomic_DNA"/>
</dbReference>
<accession>A0AAV9WCM0</accession>
<comment type="caution">
    <text evidence="1">The sequence shown here is derived from an EMBL/GenBank/DDBJ whole genome shotgun (WGS) entry which is preliminary data.</text>
</comment>